<dbReference type="EMBL" id="CM039433">
    <property type="protein sequence ID" value="KAI4327399.1"/>
    <property type="molecule type" value="Genomic_DNA"/>
</dbReference>
<comment type="caution">
    <text evidence="1">The sequence shown here is derived from an EMBL/GenBank/DDBJ whole genome shotgun (WGS) entry which is preliminary data.</text>
</comment>
<name>A0ACB9MV87_BAUVA</name>
<proteinExistence type="predicted"/>
<reference evidence="1 2" key="1">
    <citation type="journal article" date="2022" name="DNA Res.">
        <title>Chromosomal-level genome assembly of the orchid tree Bauhinia variegata (Leguminosae; Cercidoideae) supports the allotetraploid origin hypothesis of Bauhinia.</title>
        <authorList>
            <person name="Zhong Y."/>
            <person name="Chen Y."/>
            <person name="Zheng D."/>
            <person name="Pang J."/>
            <person name="Liu Y."/>
            <person name="Luo S."/>
            <person name="Meng S."/>
            <person name="Qian L."/>
            <person name="Wei D."/>
            <person name="Dai S."/>
            <person name="Zhou R."/>
        </authorList>
    </citation>
    <scope>NUCLEOTIDE SEQUENCE [LARGE SCALE GENOMIC DNA]</scope>
    <source>
        <strain evidence="1">BV-YZ2020</strain>
    </source>
</reference>
<protein>
    <submittedName>
        <fullName evidence="1">Uncharacterized protein</fullName>
    </submittedName>
</protein>
<gene>
    <name evidence="1" type="ORF">L6164_019868</name>
</gene>
<keyword evidence="2" id="KW-1185">Reference proteome</keyword>
<evidence type="ECO:0000313" key="1">
    <source>
        <dbReference type="EMBL" id="KAI4327399.1"/>
    </source>
</evidence>
<accession>A0ACB9MV87</accession>
<dbReference type="Proteomes" id="UP000828941">
    <property type="component" value="Chromosome 8"/>
</dbReference>
<sequence length="88" mass="9279">MRLSAIVLMVLMMVLVTRSGPVSCRVLASQVKVEKTDNPQPDKELEILGSASVKVEKGNPADGASGRVLIGDRVYTMASGPSRKGSGH</sequence>
<organism evidence="1 2">
    <name type="scientific">Bauhinia variegata</name>
    <name type="common">Purple orchid tree</name>
    <name type="synonym">Phanera variegata</name>
    <dbReference type="NCBI Taxonomy" id="167791"/>
    <lineage>
        <taxon>Eukaryota</taxon>
        <taxon>Viridiplantae</taxon>
        <taxon>Streptophyta</taxon>
        <taxon>Embryophyta</taxon>
        <taxon>Tracheophyta</taxon>
        <taxon>Spermatophyta</taxon>
        <taxon>Magnoliopsida</taxon>
        <taxon>eudicotyledons</taxon>
        <taxon>Gunneridae</taxon>
        <taxon>Pentapetalae</taxon>
        <taxon>rosids</taxon>
        <taxon>fabids</taxon>
        <taxon>Fabales</taxon>
        <taxon>Fabaceae</taxon>
        <taxon>Cercidoideae</taxon>
        <taxon>Cercideae</taxon>
        <taxon>Bauhiniinae</taxon>
        <taxon>Bauhinia</taxon>
    </lineage>
</organism>
<evidence type="ECO:0000313" key="2">
    <source>
        <dbReference type="Proteomes" id="UP000828941"/>
    </source>
</evidence>